<name>A0AAW9NXB3_9BACL</name>
<dbReference type="Proteomes" id="UP001344888">
    <property type="component" value="Unassembled WGS sequence"/>
</dbReference>
<dbReference type="InterPro" id="IPR000182">
    <property type="entry name" value="GNAT_dom"/>
</dbReference>
<feature type="domain" description="N-acetyltransferase" evidence="1">
    <location>
        <begin position="1"/>
        <end position="156"/>
    </location>
</feature>
<evidence type="ECO:0000313" key="2">
    <source>
        <dbReference type="EMBL" id="MEC1180749.1"/>
    </source>
</evidence>
<proteinExistence type="predicted"/>
<dbReference type="PROSITE" id="PS51186">
    <property type="entry name" value="GNAT"/>
    <property type="match status" value="1"/>
</dbReference>
<dbReference type="RefSeq" id="WP_326125235.1">
    <property type="nucleotide sequence ID" value="NZ_JARSFG010000043.1"/>
</dbReference>
<dbReference type="GO" id="GO:0016747">
    <property type="term" value="F:acyltransferase activity, transferring groups other than amino-acyl groups"/>
    <property type="evidence" value="ECO:0007669"/>
    <property type="project" value="InterPro"/>
</dbReference>
<dbReference type="InterPro" id="IPR016181">
    <property type="entry name" value="Acyl_CoA_acyltransferase"/>
</dbReference>
<reference evidence="2 3" key="1">
    <citation type="submission" date="2023-03" db="EMBL/GenBank/DDBJ databases">
        <title>Bacillus Genome Sequencing.</title>
        <authorList>
            <person name="Dunlap C."/>
        </authorList>
    </citation>
    <scope>NUCLEOTIDE SEQUENCE [LARGE SCALE GENOMIC DNA]</scope>
    <source>
        <strain evidence="2 3">B-59205</strain>
    </source>
</reference>
<gene>
    <name evidence="2" type="ORF">P9B03_20050</name>
</gene>
<dbReference type="Pfam" id="PF00583">
    <property type="entry name" value="Acetyltransf_1"/>
    <property type="match status" value="1"/>
</dbReference>
<protein>
    <submittedName>
        <fullName evidence="2">GNAT family protein</fullName>
        <ecNumber evidence="2">2.-.-.-</ecNumber>
    </submittedName>
</protein>
<evidence type="ECO:0000259" key="1">
    <source>
        <dbReference type="PROSITE" id="PS51186"/>
    </source>
</evidence>
<comment type="caution">
    <text evidence="2">The sequence shown here is derived from an EMBL/GenBank/DDBJ whole genome shotgun (WGS) entry which is preliminary data.</text>
</comment>
<keyword evidence="2" id="KW-0808">Transferase</keyword>
<dbReference type="Gene3D" id="3.40.630.30">
    <property type="match status" value="1"/>
</dbReference>
<sequence length="161" mass="18526">MELVFYEEKYLDLIENYILTDEQLNYTDTPQACVEKQKEDSTRHSILAIENTSLVTFFTLHEKDGVTPYSENTAAILVRAFSTDFRFLGQGYAKQALKLLPAFVETHFPHINEIVLAVNAENMAAQHLYKKCGFMDEGIRTIGKKGELFVMSFYLSRINRL</sequence>
<dbReference type="EC" id="2.-.-.-" evidence="2"/>
<accession>A0AAW9NXB3</accession>
<dbReference type="EMBL" id="JARSFG010000043">
    <property type="protein sequence ID" value="MEC1180749.1"/>
    <property type="molecule type" value="Genomic_DNA"/>
</dbReference>
<organism evidence="2 3">
    <name type="scientific">Metasolibacillus meyeri</name>
    <dbReference type="NCBI Taxonomy" id="1071052"/>
    <lineage>
        <taxon>Bacteria</taxon>
        <taxon>Bacillati</taxon>
        <taxon>Bacillota</taxon>
        <taxon>Bacilli</taxon>
        <taxon>Bacillales</taxon>
        <taxon>Caryophanaceae</taxon>
        <taxon>Metasolibacillus</taxon>
    </lineage>
</organism>
<evidence type="ECO:0000313" key="3">
    <source>
        <dbReference type="Proteomes" id="UP001344888"/>
    </source>
</evidence>
<dbReference type="SUPFAM" id="SSF55729">
    <property type="entry name" value="Acyl-CoA N-acyltransferases (Nat)"/>
    <property type="match status" value="1"/>
</dbReference>
<keyword evidence="3" id="KW-1185">Reference proteome</keyword>
<dbReference type="AlphaFoldDB" id="A0AAW9NXB3"/>